<keyword evidence="2" id="KW-1185">Reference proteome</keyword>
<proteinExistence type="predicted"/>
<gene>
    <name evidence="1" type="ORF">J2I48_12880</name>
</gene>
<dbReference type="EMBL" id="JAFMYU010000009">
    <property type="protein sequence ID" value="MBO0931896.1"/>
    <property type="molecule type" value="Genomic_DNA"/>
</dbReference>
<dbReference type="AlphaFoldDB" id="A0A939G897"/>
<reference evidence="1 2" key="1">
    <citation type="submission" date="2021-03" db="EMBL/GenBank/DDBJ databases">
        <title>Fibrella sp. HMF5036 genome sequencing and assembly.</title>
        <authorList>
            <person name="Kang H."/>
            <person name="Kim H."/>
            <person name="Bae S."/>
            <person name="Joh K."/>
        </authorList>
    </citation>
    <scope>NUCLEOTIDE SEQUENCE [LARGE SCALE GENOMIC DNA]</scope>
    <source>
        <strain evidence="1 2">HMF5036</strain>
    </source>
</reference>
<dbReference type="RefSeq" id="WP_207335865.1">
    <property type="nucleotide sequence ID" value="NZ_JAFMYU010000009.1"/>
</dbReference>
<comment type="caution">
    <text evidence="1">The sequence shown here is derived from an EMBL/GenBank/DDBJ whole genome shotgun (WGS) entry which is preliminary data.</text>
</comment>
<name>A0A939G897_9BACT</name>
<dbReference type="Proteomes" id="UP000664795">
    <property type="component" value="Unassembled WGS sequence"/>
</dbReference>
<evidence type="ECO:0000313" key="1">
    <source>
        <dbReference type="EMBL" id="MBO0931896.1"/>
    </source>
</evidence>
<protein>
    <submittedName>
        <fullName evidence="1">Uncharacterized protein</fullName>
    </submittedName>
</protein>
<organism evidence="1 2">
    <name type="scientific">Fibrella aquatilis</name>
    <dbReference type="NCBI Taxonomy" id="2817059"/>
    <lineage>
        <taxon>Bacteria</taxon>
        <taxon>Pseudomonadati</taxon>
        <taxon>Bacteroidota</taxon>
        <taxon>Cytophagia</taxon>
        <taxon>Cytophagales</taxon>
        <taxon>Spirosomataceae</taxon>
        <taxon>Fibrella</taxon>
    </lineage>
</organism>
<accession>A0A939G897</accession>
<sequence>MPLNAEQSARLMQLFRFSPTISSLPTAQVMASEPTIWHPVLTDIHDQVVHTISPVLVRQQVALAGLPPTLSLILLAPPTAQSTPQIGAVNSQGVTDQLVPIPKQTL</sequence>
<evidence type="ECO:0000313" key="2">
    <source>
        <dbReference type="Proteomes" id="UP000664795"/>
    </source>
</evidence>